<dbReference type="InterPro" id="IPR043894">
    <property type="entry name" value="MupG_C"/>
</dbReference>
<organism evidence="3 4">
    <name type="scientific">Lawsonibacter faecis</name>
    <dbReference type="NCBI Taxonomy" id="2763052"/>
    <lineage>
        <taxon>Bacteria</taxon>
        <taxon>Bacillati</taxon>
        <taxon>Bacillota</taxon>
        <taxon>Clostridia</taxon>
        <taxon>Eubacteriales</taxon>
        <taxon>Oscillospiraceae</taxon>
        <taxon>Lawsonibacter</taxon>
    </lineage>
</organism>
<evidence type="ECO:0000259" key="2">
    <source>
        <dbReference type="Pfam" id="PF19200"/>
    </source>
</evidence>
<keyword evidence="4" id="KW-1185">Reference proteome</keyword>
<feature type="domain" description="6-phospho-N-acetylmuramidase N-terminal" evidence="2">
    <location>
        <begin position="3"/>
        <end position="248"/>
    </location>
</feature>
<dbReference type="Pfam" id="PF19200">
    <property type="entry name" value="MupG_N"/>
    <property type="match status" value="1"/>
</dbReference>
<dbReference type="Pfam" id="PF05913">
    <property type="entry name" value="MupG_C"/>
    <property type="match status" value="1"/>
</dbReference>
<dbReference type="InterPro" id="IPR013785">
    <property type="entry name" value="Aldolase_TIM"/>
</dbReference>
<accession>A0A8J6JCC3</accession>
<feature type="domain" description="6-phospho-N-acetylmuramidase C-terminal" evidence="1">
    <location>
        <begin position="259"/>
        <end position="363"/>
    </location>
</feature>
<dbReference type="SUPFAM" id="SSF50891">
    <property type="entry name" value="Cyclophilin-like"/>
    <property type="match status" value="1"/>
</dbReference>
<gene>
    <name evidence="3" type="ORF">H8S62_10770</name>
</gene>
<reference evidence="3" key="1">
    <citation type="submission" date="2020-08" db="EMBL/GenBank/DDBJ databases">
        <title>Genome public.</title>
        <authorList>
            <person name="Liu C."/>
            <person name="Sun Q."/>
        </authorList>
    </citation>
    <scope>NUCLEOTIDE SEQUENCE</scope>
    <source>
        <strain evidence="3">NSJ-52</strain>
    </source>
</reference>
<evidence type="ECO:0000313" key="3">
    <source>
        <dbReference type="EMBL" id="MBC5737488.1"/>
    </source>
</evidence>
<evidence type="ECO:0000313" key="4">
    <source>
        <dbReference type="Proteomes" id="UP000607645"/>
    </source>
</evidence>
<name>A0A8J6JCC3_9FIRM</name>
<dbReference type="RefSeq" id="WP_155148863.1">
    <property type="nucleotide sequence ID" value="NZ_JACOPQ010000007.1"/>
</dbReference>
<dbReference type="PANTHER" id="PTHR38435">
    <property type="match status" value="1"/>
</dbReference>
<comment type="caution">
    <text evidence="3">The sequence shown here is derived from an EMBL/GenBank/DDBJ whole genome shotgun (WGS) entry which is preliminary data.</text>
</comment>
<dbReference type="InterPro" id="IPR017853">
    <property type="entry name" value="GH"/>
</dbReference>
<dbReference type="InterPro" id="IPR008589">
    <property type="entry name" value="MupG"/>
</dbReference>
<dbReference type="PANTHER" id="PTHR38435:SF2">
    <property type="entry name" value="DUF871 DOMAIN-CONTAINING PROTEIN"/>
    <property type="match status" value="1"/>
</dbReference>
<dbReference type="Gene3D" id="2.40.100.10">
    <property type="entry name" value="Cyclophilin-like"/>
    <property type="match status" value="1"/>
</dbReference>
<sequence length="368" mass="39766">MRVGISLYPEFMDDGVLRSYIGNAAALGYRRVFLSFLLKELRFQGAAGPESPFFDRAIACCHEYGIQVTADVNDQVMDAFGAPEDAVSILAHRGLDVIRADSALPGGILNALARTGLVLELNAADLDPASPDGYSRAVREVERLLSHLPAGQVRGCFNFYPRTGTGLSLSRVRDTSVFLHDYGIPAAAFVSSLSAPPVLHAHGRGVCTVECLRDVPPEIAASALGLCGVDEVLFGDLSASQAELSALSAACADSAVRLPVVYCRDCPQEVRQRLAEHVLTNREDSPEYVLRATATRGLSVEPTRTGPRPRCSVTVDNSRSAQYRGEIQIMLRDMPACEEANVVGFIHPDAWVLLPLLSGHSFRLIPYE</sequence>
<dbReference type="Gene3D" id="3.20.20.70">
    <property type="entry name" value="Aldolase class I"/>
    <property type="match status" value="1"/>
</dbReference>
<proteinExistence type="predicted"/>
<dbReference type="SUPFAM" id="SSF51445">
    <property type="entry name" value="(Trans)glycosidases"/>
    <property type="match status" value="1"/>
</dbReference>
<dbReference type="InterPro" id="IPR029000">
    <property type="entry name" value="Cyclophilin-like_dom_sf"/>
</dbReference>
<evidence type="ECO:0000259" key="1">
    <source>
        <dbReference type="Pfam" id="PF05913"/>
    </source>
</evidence>
<protein>
    <submittedName>
        <fullName evidence="3">DUF871 family protein</fullName>
    </submittedName>
</protein>
<dbReference type="EMBL" id="JACOPQ010000007">
    <property type="protein sequence ID" value="MBC5737488.1"/>
    <property type="molecule type" value="Genomic_DNA"/>
</dbReference>
<dbReference type="Proteomes" id="UP000607645">
    <property type="component" value="Unassembled WGS sequence"/>
</dbReference>
<dbReference type="AlphaFoldDB" id="A0A8J6JCC3"/>
<dbReference type="InterPro" id="IPR043797">
    <property type="entry name" value="MupG_N"/>
</dbReference>